<sequence>MEEQKKAMKVLQVCNVAPLQGKIVTNAPACLHLNHFDLRCLRLIPIEHLLFYEFLHPTTSFFDSVLPNLKHSLALTLQHFLPLAGNITWPLDSPYPYPILNYLPGDAIPLTIAESDTNFNHLCSNISEAVERQPLIPCLNISHDKASVLALQVTLFPNFGFCIGITAHHAAMDGNSVALFIRAWGYACSKLIDSPSSSSSSSSSSLLSLPEYLTPSFDRSVIRDLPLNPKVGVPDNRSLKIWDLYKPIGAGTVKGLFELTPSKIQCLKDYAQSKLDTNVKISTFSVTCAYVFACLVQTLQQKSERVLFLFSADCRSRLDPPILPTYFGNCSGGLLIVAERIQISGKDGFIKTLEEIIKALNRMDDALPKTVECPLLGSQPSMDSICDK</sequence>
<dbReference type="Pfam" id="PF02458">
    <property type="entry name" value="Transferase"/>
    <property type="match status" value="1"/>
</dbReference>
<evidence type="ECO:0000313" key="4">
    <source>
        <dbReference type="Proteomes" id="UP001372338"/>
    </source>
</evidence>
<reference evidence="3 4" key="1">
    <citation type="submission" date="2024-01" db="EMBL/GenBank/DDBJ databases">
        <title>The genomes of 5 underutilized Papilionoideae crops provide insights into root nodulation and disease resistanc.</title>
        <authorList>
            <person name="Yuan L."/>
        </authorList>
    </citation>
    <scope>NUCLEOTIDE SEQUENCE [LARGE SCALE GENOMIC DNA]</scope>
    <source>
        <strain evidence="3">ZHUSHIDOU_FW_LH</strain>
        <tissue evidence="3">Leaf</tissue>
    </source>
</reference>
<accession>A0AAN9FG05</accession>
<dbReference type="AlphaFoldDB" id="A0AAN9FG05"/>
<dbReference type="InterPro" id="IPR023213">
    <property type="entry name" value="CAT-like_dom_sf"/>
</dbReference>
<evidence type="ECO:0000256" key="1">
    <source>
        <dbReference type="ARBA" id="ARBA00022679"/>
    </source>
</evidence>
<dbReference type="GO" id="GO:0016747">
    <property type="term" value="F:acyltransferase activity, transferring groups other than amino-acyl groups"/>
    <property type="evidence" value="ECO:0007669"/>
    <property type="project" value="UniProtKB-ARBA"/>
</dbReference>
<dbReference type="PANTHER" id="PTHR31625">
    <property type="match status" value="1"/>
</dbReference>
<dbReference type="EMBL" id="JAYWIO010000003">
    <property type="protein sequence ID" value="KAK7274984.1"/>
    <property type="molecule type" value="Genomic_DNA"/>
</dbReference>
<comment type="caution">
    <text evidence="3">The sequence shown here is derived from an EMBL/GenBank/DDBJ whole genome shotgun (WGS) entry which is preliminary data.</text>
</comment>
<evidence type="ECO:0000313" key="3">
    <source>
        <dbReference type="EMBL" id="KAK7274984.1"/>
    </source>
</evidence>
<keyword evidence="4" id="KW-1185">Reference proteome</keyword>
<proteinExistence type="predicted"/>
<name>A0AAN9FG05_CROPI</name>
<dbReference type="SUPFAM" id="SSF52777">
    <property type="entry name" value="CoA-dependent acyltransferases"/>
    <property type="match status" value="1"/>
</dbReference>
<keyword evidence="1" id="KW-0808">Transferase</keyword>
<protein>
    <submittedName>
        <fullName evidence="3">Uncharacterized protein</fullName>
    </submittedName>
</protein>
<dbReference type="Gene3D" id="3.30.559.10">
    <property type="entry name" value="Chloramphenicol acetyltransferase-like domain"/>
    <property type="match status" value="2"/>
</dbReference>
<keyword evidence="2" id="KW-0012">Acyltransferase</keyword>
<organism evidence="3 4">
    <name type="scientific">Crotalaria pallida</name>
    <name type="common">Smooth rattlebox</name>
    <name type="synonym">Crotalaria striata</name>
    <dbReference type="NCBI Taxonomy" id="3830"/>
    <lineage>
        <taxon>Eukaryota</taxon>
        <taxon>Viridiplantae</taxon>
        <taxon>Streptophyta</taxon>
        <taxon>Embryophyta</taxon>
        <taxon>Tracheophyta</taxon>
        <taxon>Spermatophyta</taxon>
        <taxon>Magnoliopsida</taxon>
        <taxon>eudicotyledons</taxon>
        <taxon>Gunneridae</taxon>
        <taxon>Pentapetalae</taxon>
        <taxon>rosids</taxon>
        <taxon>fabids</taxon>
        <taxon>Fabales</taxon>
        <taxon>Fabaceae</taxon>
        <taxon>Papilionoideae</taxon>
        <taxon>50 kb inversion clade</taxon>
        <taxon>genistoids sensu lato</taxon>
        <taxon>core genistoids</taxon>
        <taxon>Crotalarieae</taxon>
        <taxon>Crotalaria</taxon>
    </lineage>
</organism>
<dbReference type="Proteomes" id="UP001372338">
    <property type="component" value="Unassembled WGS sequence"/>
</dbReference>
<gene>
    <name evidence="3" type="ORF">RIF29_16089</name>
</gene>
<dbReference type="InterPro" id="IPR051504">
    <property type="entry name" value="Plant_metabolite_acyltrans"/>
</dbReference>
<evidence type="ECO:0000256" key="2">
    <source>
        <dbReference type="ARBA" id="ARBA00023315"/>
    </source>
</evidence>